<dbReference type="InterPro" id="IPR019079">
    <property type="entry name" value="Capsule_synth_CapA"/>
</dbReference>
<evidence type="ECO:0000256" key="3">
    <source>
        <dbReference type="SAM" id="SignalP"/>
    </source>
</evidence>
<keyword evidence="3" id="KW-0732">Signal</keyword>
<dbReference type="EMBL" id="FRAW01000030">
    <property type="protein sequence ID" value="SHL03539.1"/>
    <property type="molecule type" value="Genomic_DNA"/>
</dbReference>
<dbReference type="PROSITE" id="PS51257">
    <property type="entry name" value="PROKAR_LIPOPROTEIN"/>
    <property type="match status" value="1"/>
</dbReference>
<dbReference type="SMART" id="SM00854">
    <property type="entry name" value="PGA_cap"/>
    <property type="match status" value="1"/>
</dbReference>
<dbReference type="Pfam" id="PF09587">
    <property type="entry name" value="PGA_cap"/>
    <property type="match status" value="1"/>
</dbReference>
<reference evidence="6" key="1">
    <citation type="submission" date="2016-11" db="EMBL/GenBank/DDBJ databases">
        <authorList>
            <person name="Varghese N."/>
            <person name="Submissions S."/>
        </authorList>
    </citation>
    <scope>NUCLEOTIDE SEQUENCE [LARGE SCALE GENOMIC DNA]</scope>
    <source>
        <strain evidence="6">UWOS</strain>
    </source>
</reference>
<evidence type="ECO:0000256" key="2">
    <source>
        <dbReference type="SAM" id="MobiDB-lite"/>
    </source>
</evidence>
<evidence type="ECO:0000313" key="6">
    <source>
        <dbReference type="Proteomes" id="UP000184275"/>
    </source>
</evidence>
<dbReference type="CDD" id="cd07381">
    <property type="entry name" value="MPP_CapA"/>
    <property type="match status" value="1"/>
</dbReference>
<dbReference type="SUPFAM" id="SSF56300">
    <property type="entry name" value="Metallo-dependent phosphatases"/>
    <property type="match status" value="1"/>
</dbReference>
<gene>
    <name evidence="5" type="ORF">SAMN05720469_13016</name>
</gene>
<feature type="region of interest" description="Disordered" evidence="2">
    <location>
        <begin position="29"/>
        <end position="64"/>
    </location>
</feature>
<name>A0A1M6XCD8_9BACT</name>
<dbReference type="Gene3D" id="3.60.21.10">
    <property type="match status" value="1"/>
</dbReference>
<feature type="chain" id="PRO_5012048269" evidence="3">
    <location>
        <begin position="20"/>
        <end position="426"/>
    </location>
</feature>
<protein>
    <submittedName>
        <fullName evidence="5">Poly-gamma-glutamate synthesis protein (Capsule biosynthesis protein)</fullName>
    </submittedName>
</protein>
<evidence type="ECO:0000259" key="4">
    <source>
        <dbReference type="SMART" id="SM00854"/>
    </source>
</evidence>
<dbReference type="AlphaFoldDB" id="A0A1M6XCD8"/>
<proteinExistence type="inferred from homology"/>
<dbReference type="InterPro" id="IPR052169">
    <property type="entry name" value="CW_Biosynth-Accessory"/>
</dbReference>
<evidence type="ECO:0000313" key="5">
    <source>
        <dbReference type="EMBL" id="SHL03539.1"/>
    </source>
</evidence>
<dbReference type="RefSeq" id="WP_073305640.1">
    <property type="nucleotide sequence ID" value="NZ_FRAW01000030.1"/>
</dbReference>
<comment type="similarity">
    <text evidence="1">Belongs to the CapA family.</text>
</comment>
<dbReference type="Proteomes" id="UP000184275">
    <property type="component" value="Unassembled WGS sequence"/>
</dbReference>
<feature type="domain" description="Capsule synthesis protein CapA" evidence="4">
    <location>
        <begin position="70"/>
        <end position="317"/>
    </location>
</feature>
<sequence length="426" mass="46879">MKWHSVFKWAVWLVLLTLAACSNSKKQQVPAEESPSVPIVEQPKPAEIPELPASAPEETRTDKADTSEVSFLAIGDVLFHTPLFKACKEDSAFCHFEYVFAPWEKDIAAADIAVVNQETIFVPRSDGYASYPSFGSPEEVGLAEIAAGFDLVTHATNHTIDRGEKAVDYTIGFWKDKSAKALGIHATEADRDSVFVLDKKGIRFAFVNFTYGLNGQKLPADRPYLVDLLDSGNLWLKPIQRADSLAEVTVAFLHFGTEYVELPSPEAMWQAELAIDAGADIVVGTHPHVIEPYGVYTTKAGNRALVYWSLGNFVSNQQQLETNLGGVAKFTVRKIQTTDSSKIEITQALFEGSVTQQEVGNYHAVPLSAYSDSLSQRHLLKAKVPAFNLENLQAHFQKNLENAKNCQTEDPAGHLPLAIGNPSFKK</sequence>
<evidence type="ECO:0000256" key="1">
    <source>
        <dbReference type="ARBA" id="ARBA00005662"/>
    </source>
</evidence>
<dbReference type="PANTHER" id="PTHR33393:SF12">
    <property type="entry name" value="CAPSULE BIOSYNTHESIS PROTEIN CAPA"/>
    <property type="match status" value="1"/>
</dbReference>
<dbReference type="PANTHER" id="PTHR33393">
    <property type="entry name" value="POLYGLUTAMINE SYNTHESIS ACCESSORY PROTEIN RV0574C-RELATED"/>
    <property type="match status" value="1"/>
</dbReference>
<accession>A0A1M6XCD8</accession>
<organism evidence="5 6">
    <name type="scientific">Fibrobacter intestinalis</name>
    <dbReference type="NCBI Taxonomy" id="28122"/>
    <lineage>
        <taxon>Bacteria</taxon>
        <taxon>Pseudomonadati</taxon>
        <taxon>Fibrobacterota</taxon>
        <taxon>Fibrobacteria</taxon>
        <taxon>Fibrobacterales</taxon>
        <taxon>Fibrobacteraceae</taxon>
        <taxon>Fibrobacter</taxon>
    </lineage>
</organism>
<keyword evidence="6" id="KW-1185">Reference proteome</keyword>
<dbReference type="InterPro" id="IPR029052">
    <property type="entry name" value="Metallo-depent_PP-like"/>
</dbReference>
<feature type="signal peptide" evidence="3">
    <location>
        <begin position="1"/>
        <end position="19"/>
    </location>
</feature>